<feature type="compositionally biased region" description="Gly residues" evidence="2">
    <location>
        <begin position="569"/>
        <end position="586"/>
    </location>
</feature>
<dbReference type="AlphaFoldDB" id="A0A9W8LT16"/>
<dbReference type="GO" id="GO:0055037">
    <property type="term" value="C:recycling endosome"/>
    <property type="evidence" value="ECO:0007669"/>
    <property type="project" value="TreeGrafter"/>
</dbReference>
<gene>
    <name evidence="4" type="ORF">H4R20_004161</name>
</gene>
<comment type="caution">
    <text evidence="4">The sequence shown here is derived from an EMBL/GenBank/DDBJ whole genome shotgun (WGS) entry which is preliminary data.</text>
</comment>
<sequence length="999" mass="107248">MLDAADGSASPQPYPAKVCTDDTGHQHAPKAASAGVLSDDEFYDCKSNFSSTKASLETAASRSDHSVCDIGMAGATLGPSPLLKAKHLRNRVSMSSTGADDAAGAASPPAGMAAATPLRRSATARASYSARHARSTSASNLVEERARRAVRAMAEAATTGISVREASGRRAGSNSGEQLAVRAGAGLSQQHHIPSRSRATGGTPKDARSEGAVSPDPDSRARSLTSDRRTTEVAHSASLEARVDSSVRERLRRWMMCFGMVHFDVDQGPTLHLVYPHVEFSSSERAAISFSSMPDSTIHELYDSVYTFNFRVDPLRLGLPKDCIFLHGHVFFRQKRDPLMRRGGFQRSVVIISQQPFHGLFKRLAHALGPLCFDLGPTILEAAAHNVAAWPEPALGAVYELPFLGAALSVALPPSDASQLLETSGLPLDNFDPGDHILAGVAHDGLFSSFRDTLEDLWACWELMILGESLVVLADTPARCSEAIVGLVDIIFPIAYCGDVRPYFTIQDPDFRAIVSKRHVPPNTIVGVSNPFFGEALSHWQHKLVLGTSARMSQLHGGNKDGMDAPAGSGSGGGGGGSGGGNGGARQGLHTRHRCAVSKDRPFAEQLRSALRTGRKSPWVVNNMLRRYFIDLTVQFLAPLDRYFATLIPSVRSATAIPSRDRLRGASFSEGYGAPQAALSWLAAPGALRPWRTGDFLASLVSLGISPQLSGRAPASSAADVFASVFSGSNSNSATAASRGSSSSNGAAGRIPPGGTTGATPAAATSAFQSWKSKKGVRRISEEWLQLYMQFLKCGNFATWLAHRTNEAQRTLLARFRQEVCRGDMHAWCRGYDYPLAMSDRQLAAEIELLDLATMDLGRSASHQPHASHVFYHGQAEDERALAERRRRQLLRDQRARLADTERPIYGSDGSLVGYTQRAATRHKHALSPRSSSQQQQQHKTSASSAGGGSGPVHKQLGQRMTYARRAQNTVLQAAWQIVELLGDAAPAPSPLAFRKRSS</sequence>
<feature type="compositionally biased region" description="Low complexity" evidence="2">
    <location>
        <begin position="94"/>
        <end position="139"/>
    </location>
</feature>
<evidence type="ECO:0000313" key="4">
    <source>
        <dbReference type="EMBL" id="KAJ2800162.1"/>
    </source>
</evidence>
<feature type="compositionally biased region" description="Polar residues" evidence="2">
    <location>
        <begin position="187"/>
        <end position="200"/>
    </location>
</feature>
<dbReference type="Proteomes" id="UP001140094">
    <property type="component" value="Unassembled WGS sequence"/>
</dbReference>
<evidence type="ECO:0000256" key="1">
    <source>
        <dbReference type="ARBA" id="ARBA00007159"/>
    </source>
</evidence>
<proteinExistence type="inferred from homology"/>
<feature type="non-terminal residue" evidence="4">
    <location>
        <position position="999"/>
    </location>
</feature>
<name>A0A9W8LT16_9FUNG</name>
<feature type="region of interest" description="Disordered" evidence="2">
    <location>
        <begin position="94"/>
        <end position="143"/>
    </location>
</feature>
<dbReference type="PANTHER" id="PTHR13677:SF0">
    <property type="entry name" value="LD41638P"/>
    <property type="match status" value="1"/>
</dbReference>
<evidence type="ECO:0000256" key="2">
    <source>
        <dbReference type="SAM" id="MobiDB-lite"/>
    </source>
</evidence>
<dbReference type="PANTHER" id="PTHR13677">
    <property type="entry name" value="LD41638P"/>
    <property type="match status" value="1"/>
</dbReference>
<feature type="region of interest" description="Disordered" evidence="2">
    <location>
        <begin position="556"/>
        <end position="594"/>
    </location>
</feature>
<evidence type="ECO:0000259" key="3">
    <source>
        <dbReference type="PROSITE" id="PS50211"/>
    </source>
</evidence>
<feature type="domain" description="UDENN" evidence="3">
    <location>
        <begin position="256"/>
        <end position="719"/>
    </location>
</feature>
<evidence type="ECO:0000313" key="5">
    <source>
        <dbReference type="Proteomes" id="UP001140094"/>
    </source>
</evidence>
<keyword evidence="5" id="KW-1185">Reference proteome</keyword>
<protein>
    <recommendedName>
        <fullName evidence="3">UDENN domain-containing protein</fullName>
    </recommendedName>
</protein>
<reference evidence="4" key="1">
    <citation type="submission" date="2022-07" db="EMBL/GenBank/DDBJ databases">
        <title>Phylogenomic reconstructions and comparative analyses of Kickxellomycotina fungi.</title>
        <authorList>
            <person name="Reynolds N.K."/>
            <person name="Stajich J.E."/>
            <person name="Barry K."/>
            <person name="Grigoriev I.V."/>
            <person name="Crous P."/>
            <person name="Smith M.E."/>
        </authorList>
    </citation>
    <scope>NUCLEOTIDE SEQUENCE</scope>
    <source>
        <strain evidence="4">NRRL 1565</strain>
    </source>
</reference>
<feature type="compositionally biased region" description="Low complexity" evidence="2">
    <location>
        <begin position="928"/>
        <end position="945"/>
    </location>
</feature>
<accession>A0A9W8LT16</accession>
<organism evidence="4 5">
    <name type="scientific">Coemansia guatemalensis</name>
    <dbReference type="NCBI Taxonomy" id="2761395"/>
    <lineage>
        <taxon>Eukaryota</taxon>
        <taxon>Fungi</taxon>
        <taxon>Fungi incertae sedis</taxon>
        <taxon>Zoopagomycota</taxon>
        <taxon>Kickxellomycotina</taxon>
        <taxon>Kickxellomycetes</taxon>
        <taxon>Kickxellales</taxon>
        <taxon>Kickxellaceae</taxon>
        <taxon>Coemansia</taxon>
    </lineage>
</organism>
<dbReference type="EMBL" id="JANBUO010001038">
    <property type="protein sequence ID" value="KAJ2800162.1"/>
    <property type="molecule type" value="Genomic_DNA"/>
</dbReference>
<feature type="compositionally biased region" description="Basic and acidic residues" evidence="2">
    <location>
        <begin position="217"/>
        <end position="232"/>
    </location>
</feature>
<feature type="region of interest" description="Disordered" evidence="2">
    <location>
        <begin position="1"/>
        <end position="33"/>
    </location>
</feature>
<feature type="region of interest" description="Disordered" evidence="2">
    <location>
        <begin position="734"/>
        <end position="762"/>
    </location>
</feature>
<dbReference type="GO" id="GO:0005085">
    <property type="term" value="F:guanyl-nucleotide exchange factor activity"/>
    <property type="evidence" value="ECO:0007669"/>
    <property type="project" value="InterPro"/>
</dbReference>
<feature type="region of interest" description="Disordered" evidence="2">
    <location>
        <begin position="920"/>
        <end position="955"/>
    </location>
</feature>
<dbReference type="InterPro" id="IPR024224">
    <property type="entry name" value="DENND6"/>
</dbReference>
<dbReference type="PROSITE" id="PS50211">
    <property type="entry name" value="DENN"/>
    <property type="match status" value="1"/>
</dbReference>
<comment type="similarity">
    <text evidence="1">Belongs to the DENND6 family.</text>
</comment>
<feature type="region of interest" description="Disordered" evidence="2">
    <location>
        <begin position="183"/>
        <end position="239"/>
    </location>
</feature>
<dbReference type="InterPro" id="IPR037516">
    <property type="entry name" value="Tripartite_DENN"/>
</dbReference>
<dbReference type="OrthoDB" id="10265409at2759"/>